<sequence>MSIFVFSPHCFLLDGKHQSLLTLKSREQFGKQSDCLSCQKSSRSELFVQTVRAINNSQDCQDEFCSSSSKSTRELVQNKRCSNQLSLRKIAITNTIHADSTQTHNSMESIRRHKSLIDHLQPNKSCLLAMKSSHHLITFRDLRLRTSLPKRFLINVEHSHPLLDIYRYRKNVNDKTMCETD</sequence>
<reference evidence="1" key="1">
    <citation type="submission" date="2021-02" db="EMBL/GenBank/DDBJ databases">
        <authorList>
            <person name="Nowell W R."/>
        </authorList>
    </citation>
    <scope>NUCLEOTIDE SEQUENCE</scope>
</reference>
<dbReference type="AlphaFoldDB" id="A0A815Z4T8"/>
<accession>A0A815Z4T8</accession>
<evidence type="ECO:0000313" key="1">
    <source>
        <dbReference type="EMBL" id="CAF1579644.1"/>
    </source>
</evidence>
<evidence type="ECO:0000313" key="2">
    <source>
        <dbReference type="Proteomes" id="UP000663828"/>
    </source>
</evidence>
<organism evidence="1 2">
    <name type="scientific">Adineta ricciae</name>
    <name type="common">Rotifer</name>
    <dbReference type="NCBI Taxonomy" id="249248"/>
    <lineage>
        <taxon>Eukaryota</taxon>
        <taxon>Metazoa</taxon>
        <taxon>Spiralia</taxon>
        <taxon>Gnathifera</taxon>
        <taxon>Rotifera</taxon>
        <taxon>Eurotatoria</taxon>
        <taxon>Bdelloidea</taxon>
        <taxon>Adinetida</taxon>
        <taxon>Adinetidae</taxon>
        <taxon>Adineta</taxon>
    </lineage>
</organism>
<dbReference type="EMBL" id="CAJNOR010005907">
    <property type="protein sequence ID" value="CAF1579644.1"/>
    <property type="molecule type" value="Genomic_DNA"/>
</dbReference>
<protein>
    <submittedName>
        <fullName evidence="1">Uncharacterized protein</fullName>
    </submittedName>
</protein>
<comment type="caution">
    <text evidence="1">The sequence shown here is derived from an EMBL/GenBank/DDBJ whole genome shotgun (WGS) entry which is preliminary data.</text>
</comment>
<name>A0A815Z4T8_ADIRI</name>
<gene>
    <name evidence="1" type="ORF">XAT740_LOCUS45358</name>
</gene>
<proteinExistence type="predicted"/>
<keyword evidence="2" id="KW-1185">Reference proteome</keyword>
<dbReference type="Proteomes" id="UP000663828">
    <property type="component" value="Unassembled WGS sequence"/>
</dbReference>